<evidence type="ECO:0000256" key="10">
    <source>
        <dbReference type="ARBA" id="ARBA00023603"/>
    </source>
</evidence>
<keyword evidence="7 13" id="KW-0472">Membrane</keyword>
<dbReference type="Proteomes" id="UP000615760">
    <property type="component" value="Unassembled WGS sequence"/>
</dbReference>
<organism evidence="14 15">
    <name type="scientific">Flavobacterium suaedae</name>
    <dbReference type="NCBI Taxonomy" id="1767027"/>
    <lineage>
        <taxon>Bacteria</taxon>
        <taxon>Pseudomonadati</taxon>
        <taxon>Bacteroidota</taxon>
        <taxon>Flavobacteriia</taxon>
        <taxon>Flavobacteriales</taxon>
        <taxon>Flavobacteriaceae</taxon>
        <taxon>Flavobacterium</taxon>
    </lineage>
</organism>
<feature type="transmembrane region" description="Helical" evidence="13">
    <location>
        <begin position="6"/>
        <end position="26"/>
    </location>
</feature>
<dbReference type="InterPro" id="IPR044021">
    <property type="entry name" value="CrtO"/>
</dbReference>
<comment type="similarity">
    <text evidence="10">Belongs to the acyltransferase CrtO family.</text>
</comment>
<keyword evidence="2" id="KW-1003">Cell membrane</keyword>
<keyword evidence="4 13" id="KW-0812">Transmembrane</keyword>
<evidence type="ECO:0000256" key="11">
    <source>
        <dbReference type="ARBA" id="ARBA00023667"/>
    </source>
</evidence>
<reference evidence="15" key="1">
    <citation type="journal article" date="2019" name="Int. J. Syst. Evol. Microbiol.">
        <title>The Global Catalogue of Microorganisms (GCM) 10K type strain sequencing project: providing services to taxonomists for standard genome sequencing and annotation.</title>
        <authorList>
            <consortium name="The Broad Institute Genomics Platform"/>
            <consortium name="The Broad Institute Genome Sequencing Center for Infectious Disease"/>
            <person name="Wu L."/>
            <person name="Ma J."/>
        </authorList>
    </citation>
    <scope>NUCLEOTIDE SEQUENCE [LARGE SCALE GENOMIC DNA]</scope>
    <source>
        <strain evidence="15">CGMCC 1.15461</strain>
    </source>
</reference>
<keyword evidence="3" id="KW-0808">Transferase</keyword>
<dbReference type="EMBL" id="BMJE01000002">
    <property type="protein sequence ID" value="GGB69411.1"/>
    <property type="molecule type" value="Genomic_DNA"/>
</dbReference>
<comment type="function">
    <text evidence="12">Catalyzes the acylation of glycosyl-4,4'-diaponeurosporenoate, i.e. the esterification of glucose at the C6'' position with the carboxyl group of the C(15) fatty acid 12-methyltetradecanoic acid, to yield staphyloxanthin. This is the last step in the biosynthesis of this orange pigment, present in most staphylococci strains.</text>
</comment>
<evidence type="ECO:0000313" key="15">
    <source>
        <dbReference type="Proteomes" id="UP000615760"/>
    </source>
</evidence>
<protein>
    <recommendedName>
        <fullName evidence="11">Glycosyl-4,4'-diaponeurosporenoate acyltransferase</fullName>
    </recommendedName>
</protein>
<dbReference type="RefSeq" id="WP_188619843.1">
    <property type="nucleotide sequence ID" value="NZ_BMJE01000002.1"/>
</dbReference>
<comment type="pathway">
    <text evidence="9">Carotenoid biosynthesis; staphyloxanthin biosynthesis; staphyloxanthin from farnesyl diphosphate: step 5/5.</text>
</comment>
<keyword evidence="6 13" id="KW-1133">Transmembrane helix</keyword>
<evidence type="ECO:0000313" key="14">
    <source>
        <dbReference type="EMBL" id="GGB69411.1"/>
    </source>
</evidence>
<keyword evidence="8" id="KW-0012">Acyltransferase</keyword>
<gene>
    <name evidence="14" type="ORF">GCM10007424_06750</name>
</gene>
<evidence type="ECO:0000256" key="8">
    <source>
        <dbReference type="ARBA" id="ARBA00023315"/>
    </source>
</evidence>
<evidence type="ECO:0000256" key="7">
    <source>
        <dbReference type="ARBA" id="ARBA00023136"/>
    </source>
</evidence>
<name>A0ABQ1JIP3_9FLAO</name>
<evidence type="ECO:0000256" key="5">
    <source>
        <dbReference type="ARBA" id="ARBA00022729"/>
    </source>
</evidence>
<dbReference type="Pfam" id="PF18927">
    <property type="entry name" value="CrtO"/>
    <property type="match status" value="1"/>
</dbReference>
<keyword evidence="15" id="KW-1185">Reference proteome</keyword>
<evidence type="ECO:0000256" key="3">
    <source>
        <dbReference type="ARBA" id="ARBA00022679"/>
    </source>
</evidence>
<feature type="transmembrane region" description="Helical" evidence="13">
    <location>
        <begin position="118"/>
        <end position="136"/>
    </location>
</feature>
<evidence type="ECO:0000256" key="9">
    <source>
        <dbReference type="ARBA" id="ARBA00023588"/>
    </source>
</evidence>
<feature type="transmembrane region" description="Helical" evidence="13">
    <location>
        <begin position="94"/>
        <end position="112"/>
    </location>
</feature>
<keyword evidence="5" id="KW-0732">Signal</keyword>
<evidence type="ECO:0000256" key="13">
    <source>
        <dbReference type="SAM" id="Phobius"/>
    </source>
</evidence>
<sequence length="157" mass="18281">MIKYITFGIAISFISWLVGMFFNVVLAKTRYYEKLSNLNILKSKSLNRNIGVGVIKWYILNTPFKYFNQKLKVDGKAGVSQLNELRKEMTYAELGYLIGFIFVSVFIVVNLVKANYLAALIIMIINILMNLYPSLLQQQNKRRIDRLIKIAEFKNKR</sequence>
<accession>A0ABQ1JIP3</accession>
<evidence type="ECO:0000256" key="4">
    <source>
        <dbReference type="ARBA" id="ARBA00022692"/>
    </source>
</evidence>
<evidence type="ECO:0000256" key="1">
    <source>
        <dbReference type="ARBA" id="ARBA00004162"/>
    </source>
</evidence>
<evidence type="ECO:0000256" key="6">
    <source>
        <dbReference type="ARBA" id="ARBA00022989"/>
    </source>
</evidence>
<proteinExistence type="inferred from homology"/>
<evidence type="ECO:0000256" key="12">
    <source>
        <dbReference type="ARBA" id="ARBA00025324"/>
    </source>
</evidence>
<evidence type="ECO:0000256" key="2">
    <source>
        <dbReference type="ARBA" id="ARBA00022475"/>
    </source>
</evidence>
<comment type="caution">
    <text evidence="14">The sequence shown here is derived from an EMBL/GenBank/DDBJ whole genome shotgun (WGS) entry which is preliminary data.</text>
</comment>
<comment type="subcellular location">
    <subcellularLocation>
        <location evidence="1">Cell membrane</location>
        <topology evidence="1">Single-pass membrane protein</topology>
    </subcellularLocation>
</comment>